<dbReference type="Pfam" id="PF02706">
    <property type="entry name" value="Wzz"/>
    <property type="match status" value="1"/>
</dbReference>
<keyword evidence="2" id="KW-1003">Cell membrane</keyword>
<dbReference type="InterPro" id="IPR050445">
    <property type="entry name" value="Bact_polysacc_biosynth/exp"/>
</dbReference>
<dbReference type="STRING" id="314260.PB2503_10514"/>
<comment type="subcellular location">
    <subcellularLocation>
        <location evidence="1">Cell membrane</location>
        <topology evidence="1">Multi-pass membrane protein</topology>
    </subcellularLocation>
</comment>
<accession>E0TGM2</accession>
<keyword evidence="6" id="KW-0175">Coiled coil</keyword>
<evidence type="ECO:0000256" key="5">
    <source>
        <dbReference type="ARBA" id="ARBA00023136"/>
    </source>
</evidence>
<reference evidence="10" key="1">
    <citation type="submission" date="2010-08" db="EMBL/GenBank/DDBJ databases">
        <title>Genome sequence of Parvularcula bermudensis HTCC2503.</title>
        <authorList>
            <person name="Kang D.-M."/>
            <person name="Oh H.-M."/>
            <person name="Cho J.-C."/>
        </authorList>
    </citation>
    <scope>NUCLEOTIDE SEQUENCE [LARGE SCALE GENOMIC DNA]</scope>
    <source>
        <strain evidence="10">ATCC BAA-594 / HTCC2503 / KCTC 12087</strain>
    </source>
</reference>
<evidence type="ECO:0000259" key="8">
    <source>
        <dbReference type="Pfam" id="PF02706"/>
    </source>
</evidence>
<dbReference type="eggNOG" id="COG3206">
    <property type="taxonomic scope" value="Bacteria"/>
</dbReference>
<reference evidence="9 10" key="2">
    <citation type="journal article" date="2011" name="J. Bacteriol.">
        <title>Complete genome sequence of strain HTCC2503T of Parvularcula bermudensis, the type species of the order "Parvularculales" in the class Alphaproteobacteria.</title>
        <authorList>
            <person name="Oh H.M."/>
            <person name="Kang I."/>
            <person name="Vergin K.L."/>
            <person name="Kang D."/>
            <person name="Rhee K.H."/>
            <person name="Giovannoni S.J."/>
            <person name="Cho J.C."/>
        </authorList>
    </citation>
    <scope>NUCLEOTIDE SEQUENCE [LARGE SCALE GENOMIC DNA]</scope>
    <source>
        <strain evidence="10">ATCC BAA-594 / HTCC2503 / KCTC 12087</strain>
    </source>
</reference>
<keyword evidence="5 7" id="KW-0472">Membrane</keyword>
<feature type="transmembrane region" description="Helical" evidence="7">
    <location>
        <begin position="402"/>
        <end position="422"/>
    </location>
</feature>
<dbReference type="PANTHER" id="PTHR32309:SF31">
    <property type="entry name" value="CAPSULAR EXOPOLYSACCHARIDE FAMILY"/>
    <property type="match status" value="1"/>
</dbReference>
<feature type="domain" description="Polysaccharide chain length determinant N-terminal" evidence="8">
    <location>
        <begin position="16"/>
        <end position="99"/>
    </location>
</feature>
<dbReference type="HOGENOM" id="CLU_009912_5_0_5"/>
<dbReference type="RefSeq" id="WP_013301128.1">
    <property type="nucleotide sequence ID" value="NC_014414.1"/>
</dbReference>
<evidence type="ECO:0000313" key="9">
    <source>
        <dbReference type="EMBL" id="ADM10154.1"/>
    </source>
</evidence>
<evidence type="ECO:0000256" key="7">
    <source>
        <dbReference type="SAM" id="Phobius"/>
    </source>
</evidence>
<keyword evidence="4 7" id="KW-1133">Transmembrane helix</keyword>
<dbReference type="OrthoDB" id="9795292at2"/>
<feature type="coiled-coil region" evidence="6">
    <location>
        <begin position="306"/>
        <end position="364"/>
    </location>
</feature>
<dbReference type="InterPro" id="IPR003856">
    <property type="entry name" value="LPS_length_determ_N"/>
</dbReference>
<dbReference type="GO" id="GO:0005886">
    <property type="term" value="C:plasma membrane"/>
    <property type="evidence" value="ECO:0007669"/>
    <property type="project" value="UniProtKB-SubCell"/>
</dbReference>
<dbReference type="KEGG" id="pbr:PB2503_10514"/>
<evidence type="ECO:0000256" key="3">
    <source>
        <dbReference type="ARBA" id="ARBA00022692"/>
    </source>
</evidence>
<sequence>MPGADLLSSLPRPIITIVIGLWRRRWLIAGIAWLAALLGWSAVALLPDLYESRAQVYINTDTALDATISDVAVRPNREKGVQVIRTQLLSSDNLEKVIYATGLDAEVEGPVDLQRKVASLAEAIRIEQTQENYFTFKYADKDPQTAQRVVATLVDLFIEQNLSNATTDVGRAVQNLDRELALKESELKALDDEIAVFKSVNADILAAEERKVRRRDSREGELARVSDLLSLARARESRLATALRETPRYAPGDDLDALKLRLATLQSQFTDNYPDIVRLKAQIAELERNSSALPENPVYAETARSLAAIRDEIAGLMAQRDRIEEEIVHLGRQAAETPEAEAELQALVRRREQLARTVDNLAEQQSRIRISSNVSRGGGAINYQRFEAPKVAAEPTWPPRGLFVLAVFVLALGAGGAAAFLLTQIDRTYTHVGQIEKAFGLPVLGAVSPSIPDGSRTKRLILLRHTGLAGAFGALLIACGSLFWWYEIYAPAAPDPTALATNAEPGRLR</sequence>
<gene>
    <name evidence="9" type="ordered locus">PB2503_10514</name>
</gene>
<protein>
    <submittedName>
        <fullName evidence="9">Polysaccharide chain length determinant protein</fullName>
    </submittedName>
</protein>
<keyword evidence="10" id="KW-1185">Reference proteome</keyword>
<evidence type="ECO:0000256" key="6">
    <source>
        <dbReference type="SAM" id="Coils"/>
    </source>
</evidence>
<proteinExistence type="predicted"/>
<dbReference type="InterPro" id="IPR014345">
    <property type="entry name" value="XrtA_polysacc_chain"/>
</dbReference>
<keyword evidence="3 7" id="KW-0812">Transmembrane</keyword>
<evidence type="ECO:0000256" key="4">
    <source>
        <dbReference type="ARBA" id="ARBA00022989"/>
    </source>
</evidence>
<dbReference type="PANTHER" id="PTHR32309">
    <property type="entry name" value="TYROSINE-PROTEIN KINASE"/>
    <property type="match status" value="1"/>
</dbReference>
<name>E0TGM2_PARBH</name>
<dbReference type="EMBL" id="CP002156">
    <property type="protein sequence ID" value="ADM10154.1"/>
    <property type="molecule type" value="Genomic_DNA"/>
</dbReference>
<dbReference type="AlphaFoldDB" id="E0TGM2"/>
<dbReference type="NCBIfam" id="TIGR03007">
    <property type="entry name" value="pepcterm_ChnLen"/>
    <property type="match status" value="1"/>
</dbReference>
<organism evidence="9 10">
    <name type="scientific">Parvularcula bermudensis (strain ATCC BAA-594 / HTCC2503 / KCTC 12087)</name>
    <dbReference type="NCBI Taxonomy" id="314260"/>
    <lineage>
        <taxon>Bacteria</taxon>
        <taxon>Pseudomonadati</taxon>
        <taxon>Pseudomonadota</taxon>
        <taxon>Alphaproteobacteria</taxon>
        <taxon>Parvularculales</taxon>
        <taxon>Parvularculaceae</taxon>
        <taxon>Parvularcula</taxon>
    </lineage>
</organism>
<evidence type="ECO:0000256" key="2">
    <source>
        <dbReference type="ARBA" id="ARBA00022475"/>
    </source>
</evidence>
<evidence type="ECO:0000313" key="10">
    <source>
        <dbReference type="Proteomes" id="UP000001302"/>
    </source>
</evidence>
<dbReference type="Proteomes" id="UP000001302">
    <property type="component" value="Chromosome"/>
</dbReference>
<evidence type="ECO:0000256" key="1">
    <source>
        <dbReference type="ARBA" id="ARBA00004651"/>
    </source>
</evidence>
<feature type="transmembrane region" description="Helical" evidence="7">
    <location>
        <begin position="466"/>
        <end position="486"/>
    </location>
</feature>